<keyword evidence="2" id="KW-1185">Reference proteome</keyword>
<proteinExistence type="predicted"/>
<protein>
    <submittedName>
        <fullName evidence="1">Uncharacterized protein</fullName>
    </submittedName>
</protein>
<dbReference type="Proteomes" id="UP000828390">
    <property type="component" value="Unassembled WGS sequence"/>
</dbReference>
<evidence type="ECO:0000313" key="1">
    <source>
        <dbReference type="EMBL" id="KAH3821518.1"/>
    </source>
</evidence>
<reference evidence="1" key="2">
    <citation type="submission" date="2020-11" db="EMBL/GenBank/DDBJ databases">
        <authorList>
            <person name="McCartney M.A."/>
            <person name="Auch B."/>
            <person name="Kono T."/>
            <person name="Mallez S."/>
            <person name="Becker A."/>
            <person name="Gohl D.M."/>
            <person name="Silverstein K.A.T."/>
            <person name="Koren S."/>
            <person name="Bechman K.B."/>
            <person name="Herman A."/>
            <person name="Abrahante J.E."/>
            <person name="Garbe J."/>
        </authorList>
    </citation>
    <scope>NUCLEOTIDE SEQUENCE</scope>
    <source>
        <strain evidence="1">Duluth1</strain>
        <tissue evidence="1">Whole animal</tissue>
    </source>
</reference>
<accession>A0A9D4GTF5</accession>
<gene>
    <name evidence="1" type="ORF">DPMN_123282</name>
</gene>
<dbReference type="AlphaFoldDB" id="A0A9D4GTF5"/>
<organism evidence="1 2">
    <name type="scientific">Dreissena polymorpha</name>
    <name type="common">Zebra mussel</name>
    <name type="synonym">Mytilus polymorpha</name>
    <dbReference type="NCBI Taxonomy" id="45954"/>
    <lineage>
        <taxon>Eukaryota</taxon>
        <taxon>Metazoa</taxon>
        <taxon>Spiralia</taxon>
        <taxon>Lophotrochozoa</taxon>
        <taxon>Mollusca</taxon>
        <taxon>Bivalvia</taxon>
        <taxon>Autobranchia</taxon>
        <taxon>Heteroconchia</taxon>
        <taxon>Euheterodonta</taxon>
        <taxon>Imparidentia</taxon>
        <taxon>Neoheterodontei</taxon>
        <taxon>Myida</taxon>
        <taxon>Dreissenoidea</taxon>
        <taxon>Dreissenidae</taxon>
        <taxon>Dreissena</taxon>
    </lineage>
</organism>
<reference evidence="1" key="1">
    <citation type="journal article" date="2019" name="bioRxiv">
        <title>The Genome of the Zebra Mussel, Dreissena polymorpha: A Resource for Invasive Species Research.</title>
        <authorList>
            <person name="McCartney M.A."/>
            <person name="Auch B."/>
            <person name="Kono T."/>
            <person name="Mallez S."/>
            <person name="Zhang Y."/>
            <person name="Obille A."/>
            <person name="Becker A."/>
            <person name="Abrahante J.E."/>
            <person name="Garbe J."/>
            <person name="Badalamenti J.P."/>
            <person name="Herman A."/>
            <person name="Mangelson H."/>
            <person name="Liachko I."/>
            <person name="Sullivan S."/>
            <person name="Sone E.D."/>
            <person name="Koren S."/>
            <person name="Silverstein K.A.T."/>
            <person name="Beckman K.B."/>
            <person name="Gohl D.M."/>
        </authorList>
    </citation>
    <scope>NUCLEOTIDE SEQUENCE</scope>
    <source>
        <strain evidence="1">Duluth1</strain>
        <tissue evidence="1">Whole animal</tissue>
    </source>
</reference>
<sequence length="77" mass="8400">MSNKYNPNKKVVGINIENLYQNINRLLITCILSAHSDPSTIATRGVAEQGIDDRSLDAASSASCLFALLWLHLLKGT</sequence>
<evidence type="ECO:0000313" key="2">
    <source>
        <dbReference type="Proteomes" id="UP000828390"/>
    </source>
</evidence>
<comment type="caution">
    <text evidence="1">The sequence shown here is derived from an EMBL/GenBank/DDBJ whole genome shotgun (WGS) entry which is preliminary data.</text>
</comment>
<name>A0A9D4GTF5_DREPO</name>
<dbReference type="EMBL" id="JAIWYP010000005">
    <property type="protein sequence ID" value="KAH3821518.1"/>
    <property type="molecule type" value="Genomic_DNA"/>
</dbReference>